<evidence type="ECO:0000313" key="4">
    <source>
        <dbReference type="Proteomes" id="UP000656732"/>
    </source>
</evidence>
<gene>
    <name evidence="3" type="ORF">GCM10010280_48120</name>
</gene>
<feature type="region of interest" description="Disordered" evidence="1">
    <location>
        <begin position="112"/>
        <end position="131"/>
    </location>
</feature>
<reference evidence="3" key="2">
    <citation type="submission" date="2020-09" db="EMBL/GenBank/DDBJ databases">
        <authorList>
            <person name="Sun Q."/>
            <person name="Ohkuma M."/>
        </authorList>
    </citation>
    <scope>NUCLEOTIDE SEQUENCE</scope>
    <source>
        <strain evidence="3">JCM 4403</strain>
    </source>
</reference>
<dbReference type="EMBL" id="BMTU01000010">
    <property type="protein sequence ID" value="GGQ94884.1"/>
    <property type="molecule type" value="Genomic_DNA"/>
</dbReference>
<evidence type="ECO:0000256" key="1">
    <source>
        <dbReference type="SAM" id="MobiDB-lite"/>
    </source>
</evidence>
<protein>
    <submittedName>
        <fullName evidence="3">Sulfate transporter</fullName>
    </submittedName>
</protein>
<dbReference type="CDD" id="cd07043">
    <property type="entry name" value="STAS_anti-anti-sigma_factors"/>
    <property type="match status" value="1"/>
</dbReference>
<comment type="caution">
    <text evidence="3">The sequence shown here is derived from an EMBL/GenBank/DDBJ whole genome shotgun (WGS) entry which is preliminary data.</text>
</comment>
<feature type="domain" description="STAS" evidence="2">
    <location>
        <begin position="9"/>
        <end position="107"/>
    </location>
</feature>
<dbReference type="Proteomes" id="UP000656732">
    <property type="component" value="Unassembled WGS sequence"/>
</dbReference>
<dbReference type="PROSITE" id="PS50801">
    <property type="entry name" value="STAS"/>
    <property type="match status" value="1"/>
</dbReference>
<dbReference type="AlphaFoldDB" id="A0A918BVT5"/>
<dbReference type="Gene3D" id="3.30.750.24">
    <property type="entry name" value="STAS domain"/>
    <property type="match status" value="1"/>
</dbReference>
<proteinExistence type="predicted"/>
<dbReference type="InterPro" id="IPR002645">
    <property type="entry name" value="STAS_dom"/>
</dbReference>
<reference evidence="3" key="1">
    <citation type="journal article" date="2014" name="Int. J. Syst. Evol. Microbiol.">
        <title>Complete genome sequence of Corynebacterium casei LMG S-19264T (=DSM 44701T), isolated from a smear-ripened cheese.</title>
        <authorList>
            <consortium name="US DOE Joint Genome Institute (JGI-PGF)"/>
            <person name="Walter F."/>
            <person name="Albersmeier A."/>
            <person name="Kalinowski J."/>
            <person name="Ruckert C."/>
        </authorList>
    </citation>
    <scope>NUCLEOTIDE SEQUENCE</scope>
    <source>
        <strain evidence="3">JCM 4403</strain>
    </source>
</reference>
<keyword evidence="4" id="KW-1185">Reference proteome</keyword>
<sequence length="131" mass="13464">MNGVRHAGVHPEHDPGTATLTVRVSGELDDTCGAQLTAVVVAHLSGPAPSRTVRLDFRELVGVDALGLAALLMIHRHTSAARAVLHLDNRPAVLERLLCQTNVLDHLTAADPAEAPPATAGSAEHPGSGGG</sequence>
<name>A0A918BVT5_9ACTN</name>
<evidence type="ECO:0000313" key="3">
    <source>
        <dbReference type="EMBL" id="GGQ94884.1"/>
    </source>
</evidence>
<dbReference type="InterPro" id="IPR036513">
    <property type="entry name" value="STAS_dom_sf"/>
</dbReference>
<evidence type="ECO:0000259" key="2">
    <source>
        <dbReference type="PROSITE" id="PS50801"/>
    </source>
</evidence>
<dbReference type="SUPFAM" id="SSF52091">
    <property type="entry name" value="SpoIIaa-like"/>
    <property type="match status" value="1"/>
</dbReference>
<organism evidence="3 4">
    <name type="scientific">Streptomyces pilosus</name>
    <dbReference type="NCBI Taxonomy" id="28893"/>
    <lineage>
        <taxon>Bacteria</taxon>
        <taxon>Bacillati</taxon>
        <taxon>Actinomycetota</taxon>
        <taxon>Actinomycetes</taxon>
        <taxon>Kitasatosporales</taxon>
        <taxon>Streptomycetaceae</taxon>
        <taxon>Streptomyces</taxon>
    </lineage>
</organism>
<accession>A0A918BVT5</accession>